<sequence>MPNTTVVLIRHAEKLTWSKGVTPEMGAKAAYIDNHMLSGKGYERAHALVSYFTQRQEMAMLFEKRPLAVVIAQGVDTGVDAWGQSRRPLETVMPLVQALNDTARSVDPTSLSLQIQKITNGQPIPLLEIIKKNYADLITRIQAGEFEGKTIIISWSHQQLPQLALGLGVSPELVPRKWQGGRFDVTWVVEMEQGKESTFSQLPQRLLFEDSSAIIQ</sequence>
<organism evidence="1 2">
    <name type="scientific">Batrachochytrium salamandrivorans</name>
    <dbReference type="NCBI Taxonomy" id="1357716"/>
    <lineage>
        <taxon>Eukaryota</taxon>
        <taxon>Fungi</taxon>
        <taxon>Fungi incertae sedis</taxon>
        <taxon>Chytridiomycota</taxon>
        <taxon>Chytridiomycota incertae sedis</taxon>
        <taxon>Chytridiomycetes</taxon>
        <taxon>Rhizophydiales</taxon>
        <taxon>Rhizophydiales incertae sedis</taxon>
        <taxon>Batrachochytrium</taxon>
    </lineage>
</organism>
<evidence type="ECO:0000313" key="1">
    <source>
        <dbReference type="EMBL" id="KAH6594447.1"/>
    </source>
</evidence>
<accession>A0ABQ8F9E5</accession>
<keyword evidence="2" id="KW-1185">Reference proteome</keyword>
<comment type="caution">
    <text evidence="1">The sequence shown here is derived from an EMBL/GenBank/DDBJ whole genome shotgun (WGS) entry which is preliminary data.</text>
</comment>
<dbReference type="EMBL" id="JAFCIX010000335">
    <property type="protein sequence ID" value="KAH6594447.1"/>
    <property type="molecule type" value="Genomic_DNA"/>
</dbReference>
<evidence type="ECO:0000313" key="2">
    <source>
        <dbReference type="Proteomes" id="UP001648503"/>
    </source>
</evidence>
<name>A0ABQ8F9E5_9FUNG</name>
<reference evidence="1 2" key="1">
    <citation type="submission" date="2021-02" db="EMBL/GenBank/DDBJ databases">
        <title>Variation within the Batrachochytrium salamandrivorans European outbreak.</title>
        <authorList>
            <person name="Kelly M."/>
            <person name="Pasmans F."/>
            <person name="Shea T.P."/>
            <person name="Munoz J.F."/>
            <person name="Carranza S."/>
            <person name="Cuomo C.A."/>
            <person name="Martel A."/>
        </authorList>
    </citation>
    <scope>NUCLEOTIDE SEQUENCE [LARGE SCALE GENOMIC DNA]</scope>
    <source>
        <strain evidence="1 2">AMFP18/2</strain>
    </source>
</reference>
<protein>
    <recommendedName>
        <fullName evidence="3">Phosphoglycerate mutase</fullName>
    </recommendedName>
</protein>
<evidence type="ECO:0008006" key="3">
    <source>
        <dbReference type="Google" id="ProtNLM"/>
    </source>
</evidence>
<dbReference type="Proteomes" id="UP001648503">
    <property type="component" value="Unassembled WGS sequence"/>
</dbReference>
<gene>
    <name evidence="1" type="ORF">BASA50_006694</name>
</gene>
<proteinExistence type="predicted"/>